<evidence type="ECO:0000313" key="1">
    <source>
        <dbReference type="EMBL" id="VFJ72073.1"/>
    </source>
</evidence>
<reference evidence="1" key="1">
    <citation type="submission" date="2019-02" db="EMBL/GenBank/DDBJ databases">
        <authorList>
            <person name="Gruber-Vodicka R. H."/>
            <person name="Seah K. B. B."/>
        </authorList>
    </citation>
    <scope>NUCLEOTIDE SEQUENCE</scope>
    <source>
        <strain evidence="1">BECK_BZ131</strain>
    </source>
</reference>
<proteinExistence type="predicted"/>
<name>A0A450TTM3_9GAMM</name>
<dbReference type="InterPro" id="IPR029060">
    <property type="entry name" value="PIN-like_dom_sf"/>
</dbReference>
<evidence type="ECO:0008006" key="2">
    <source>
        <dbReference type="Google" id="ProtNLM"/>
    </source>
</evidence>
<sequence length="71" mass="7909">MDLAGTLESIESLSKYVIADLNTDILRVAETILFGELHDRLILATAKWLDIPVLSSDMAFKTVPGIHVIWK</sequence>
<gene>
    <name evidence="1" type="ORF">BECKFW1821C_GA0114237_10312</name>
</gene>
<dbReference type="EMBL" id="CAADFE010000031">
    <property type="protein sequence ID" value="VFJ72073.1"/>
    <property type="molecule type" value="Genomic_DNA"/>
</dbReference>
<organism evidence="1">
    <name type="scientific">Candidatus Kentrum sp. FW</name>
    <dbReference type="NCBI Taxonomy" id="2126338"/>
    <lineage>
        <taxon>Bacteria</taxon>
        <taxon>Pseudomonadati</taxon>
        <taxon>Pseudomonadota</taxon>
        <taxon>Gammaproteobacteria</taxon>
        <taxon>Candidatus Kentrum</taxon>
    </lineage>
</organism>
<dbReference type="SUPFAM" id="SSF88723">
    <property type="entry name" value="PIN domain-like"/>
    <property type="match status" value="1"/>
</dbReference>
<protein>
    <recommendedName>
        <fullName evidence="2">PIN domain-containing protein</fullName>
    </recommendedName>
</protein>
<accession>A0A450TTM3</accession>
<dbReference type="AlphaFoldDB" id="A0A450TTM3"/>